<dbReference type="InterPro" id="IPR005471">
    <property type="entry name" value="Tscrpt_reg_IclR_N"/>
</dbReference>
<dbReference type="InterPro" id="IPR029016">
    <property type="entry name" value="GAF-like_dom_sf"/>
</dbReference>
<feature type="domain" description="HTH iclR-type" evidence="4">
    <location>
        <begin position="16"/>
        <end position="77"/>
    </location>
</feature>
<evidence type="ECO:0000256" key="3">
    <source>
        <dbReference type="ARBA" id="ARBA00023163"/>
    </source>
</evidence>
<keyword evidence="1" id="KW-0805">Transcription regulation</keyword>
<reference evidence="6 7" key="1">
    <citation type="journal article" date="2019" name="Nat. Commun.">
        <title>The antimicrobial potential of Streptomyces from insect microbiomes.</title>
        <authorList>
            <person name="Chevrette M.G."/>
            <person name="Carlson C.M."/>
            <person name="Ortega H.E."/>
            <person name="Thomas C."/>
            <person name="Ananiev G.E."/>
            <person name="Barns K.J."/>
            <person name="Book A.J."/>
            <person name="Cagnazzo J."/>
            <person name="Carlos C."/>
            <person name="Flanigan W."/>
            <person name="Grubbs K.J."/>
            <person name="Horn H.A."/>
            <person name="Hoffmann F.M."/>
            <person name="Klassen J.L."/>
            <person name="Knack J.J."/>
            <person name="Lewin G.R."/>
            <person name="McDonald B.R."/>
            <person name="Muller L."/>
            <person name="Melo W.G.P."/>
            <person name="Pinto-Tomas A.A."/>
            <person name="Schmitz A."/>
            <person name="Wendt-Pienkowski E."/>
            <person name="Wildman S."/>
            <person name="Zhao M."/>
            <person name="Zhang F."/>
            <person name="Bugni T.S."/>
            <person name="Andes D.R."/>
            <person name="Pupo M.T."/>
            <person name="Currie C.R."/>
        </authorList>
    </citation>
    <scope>NUCLEOTIDE SEQUENCE [LARGE SCALE GENOMIC DNA]</scope>
    <source>
        <strain evidence="6 7">SID5840</strain>
    </source>
</reference>
<accession>A0A7K2ITQ9</accession>
<dbReference type="PROSITE" id="PS51078">
    <property type="entry name" value="ICLR_ED"/>
    <property type="match status" value="1"/>
</dbReference>
<dbReference type="InterPro" id="IPR050707">
    <property type="entry name" value="HTH_MetabolicPath_Reg"/>
</dbReference>
<dbReference type="Proteomes" id="UP000467124">
    <property type="component" value="Unassembled WGS sequence"/>
</dbReference>
<name>A0A7K2ITQ9_9ACTN</name>
<dbReference type="AlphaFoldDB" id="A0A7K2ITQ9"/>
<dbReference type="InterPro" id="IPR014757">
    <property type="entry name" value="Tscrpt_reg_IclR_C"/>
</dbReference>
<protein>
    <submittedName>
        <fullName evidence="6">Helix-turn-helix domain-containing protein</fullName>
    </submittedName>
</protein>
<comment type="caution">
    <text evidence="6">The sequence shown here is derived from an EMBL/GenBank/DDBJ whole genome shotgun (WGS) entry which is preliminary data.</text>
</comment>
<evidence type="ECO:0000313" key="7">
    <source>
        <dbReference type="Proteomes" id="UP000467124"/>
    </source>
</evidence>
<dbReference type="GO" id="GO:0045892">
    <property type="term" value="P:negative regulation of DNA-templated transcription"/>
    <property type="evidence" value="ECO:0007669"/>
    <property type="project" value="TreeGrafter"/>
</dbReference>
<dbReference type="SMART" id="SM00346">
    <property type="entry name" value="HTH_ICLR"/>
    <property type="match status" value="1"/>
</dbReference>
<dbReference type="PANTHER" id="PTHR30136:SF24">
    <property type="entry name" value="HTH-TYPE TRANSCRIPTIONAL REPRESSOR ALLR"/>
    <property type="match status" value="1"/>
</dbReference>
<keyword evidence="3" id="KW-0804">Transcription</keyword>
<dbReference type="SUPFAM" id="SSF55781">
    <property type="entry name" value="GAF domain-like"/>
    <property type="match status" value="1"/>
</dbReference>
<evidence type="ECO:0000259" key="5">
    <source>
        <dbReference type="PROSITE" id="PS51078"/>
    </source>
</evidence>
<dbReference type="Pfam" id="PF09339">
    <property type="entry name" value="HTH_IclR"/>
    <property type="match status" value="1"/>
</dbReference>
<dbReference type="Pfam" id="PF01614">
    <property type="entry name" value="IclR_C"/>
    <property type="match status" value="1"/>
</dbReference>
<gene>
    <name evidence="6" type="ORF">GTW20_14030</name>
</gene>
<sequence>MSAEATPADPASGNSGRTTDRLLGVLMVFAEAERATAAQVAEITGIPVSTVYRMLDRLSSAGFVQRVGTGPDYGAGPVAVRFAERYRNGALERTSIGPRLERLSHESGELAAFMVPVGTEALCVDAVEGARVLRCCYTRGAVRPLLRGATAEALLAHLPDSRREEVYAAYRLPSERVRALEAAHPLVRERGVAISESALDEGVWGASAPVLDGSGSLSGVVTVMAPAALTERRRPYYVRLVKEAARDLSGGTI</sequence>
<organism evidence="6 7">
    <name type="scientific">Nocardiopsis alba</name>
    <dbReference type="NCBI Taxonomy" id="53437"/>
    <lineage>
        <taxon>Bacteria</taxon>
        <taxon>Bacillati</taxon>
        <taxon>Actinomycetota</taxon>
        <taxon>Actinomycetes</taxon>
        <taxon>Streptosporangiales</taxon>
        <taxon>Nocardiopsidaceae</taxon>
        <taxon>Nocardiopsis</taxon>
    </lineage>
</organism>
<evidence type="ECO:0000259" key="4">
    <source>
        <dbReference type="PROSITE" id="PS51077"/>
    </source>
</evidence>
<evidence type="ECO:0000313" key="6">
    <source>
        <dbReference type="EMBL" id="MYR33352.1"/>
    </source>
</evidence>
<evidence type="ECO:0000256" key="2">
    <source>
        <dbReference type="ARBA" id="ARBA00023125"/>
    </source>
</evidence>
<dbReference type="Gene3D" id="3.30.450.40">
    <property type="match status" value="1"/>
</dbReference>
<dbReference type="EMBL" id="WWHY01000001">
    <property type="protein sequence ID" value="MYR33352.1"/>
    <property type="molecule type" value="Genomic_DNA"/>
</dbReference>
<proteinExistence type="predicted"/>
<dbReference type="GO" id="GO:0003677">
    <property type="term" value="F:DNA binding"/>
    <property type="evidence" value="ECO:0007669"/>
    <property type="project" value="UniProtKB-KW"/>
</dbReference>
<dbReference type="GO" id="GO:0003700">
    <property type="term" value="F:DNA-binding transcription factor activity"/>
    <property type="evidence" value="ECO:0007669"/>
    <property type="project" value="TreeGrafter"/>
</dbReference>
<dbReference type="SUPFAM" id="SSF46785">
    <property type="entry name" value="Winged helix' DNA-binding domain"/>
    <property type="match status" value="1"/>
</dbReference>
<evidence type="ECO:0000256" key="1">
    <source>
        <dbReference type="ARBA" id="ARBA00023015"/>
    </source>
</evidence>
<feature type="domain" description="IclR-ED" evidence="5">
    <location>
        <begin position="78"/>
        <end position="253"/>
    </location>
</feature>
<keyword evidence="2" id="KW-0238">DNA-binding</keyword>
<dbReference type="PANTHER" id="PTHR30136">
    <property type="entry name" value="HELIX-TURN-HELIX TRANSCRIPTIONAL REGULATOR, ICLR FAMILY"/>
    <property type="match status" value="1"/>
</dbReference>
<dbReference type="RefSeq" id="WP_161111152.1">
    <property type="nucleotide sequence ID" value="NZ_JBHWJG010000002.1"/>
</dbReference>
<dbReference type="Gene3D" id="1.10.10.10">
    <property type="entry name" value="Winged helix-like DNA-binding domain superfamily/Winged helix DNA-binding domain"/>
    <property type="match status" value="1"/>
</dbReference>
<dbReference type="InterPro" id="IPR036390">
    <property type="entry name" value="WH_DNA-bd_sf"/>
</dbReference>
<dbReference type="PROSITE" id="PS51077">
    <property type="entry name" value="HTH_ICLR"/>
    <property type="match status" value="1"/>
</dbReference>
<dbReference type="InterPro" id="IPR036388">
    <property type="entry name" value="WH-like_DNA-bd_sf"/>
</dbReference>